<evidence type="ECO:0000256" key="3">
    <source>
        <dbReference type="ARBA" id="ARBA00022679"/>
    </source>
</evidence>
<keyword evidence="4" id="KW-0949">S-adenosyl-L-methionine</keyword>
<dbReference type="PROSITE" id="PS51918">
    <property type="entry name" value="RADICAL_SAM"/>
    <property type="match status" value="1"/>
</dbReference>
<keyword evidence="2" id="KW-0489">Methyltransferase</keyword>
<dbReference type="SFLD" id="SFLDS00029">
    <property type="entry name" value="Radical_SAM"/>
    <property type="match status" value="1"/>
</dbReference>
<dbReference type="EMBL" id="QEKH01000065">
    <property type="protein sequence ID" value="PVY30457.1"/>
    <property type="molecule type" value="Genomic_DNA"/>
</dbReference>
<reference evidence="10 11" key="1">
    <citation type="submission" date="2018-04" db="EMBL/GenBank/DDBJ databases">
        <title>Genomic Encyclopedia of Type Strains, Phase IV (KMG-IV): sequencing the most valuable type-strain genomes for metagenomic binning, comparative biology and taxonomic classification.</title>
        <authorList>
            <person name="Goeker M."/>
        </authorList>
    </citation>
    <scope>NUCLEOTIDE SEQUENCE [LARGE SCALE GENOMIC DNA]</scope>
    <source>
        <strain evidence="10 11">DSM 14823</strain>
    </source>
</reference>
<evidence type="ECO:0000259" key="9">
    <source>
        <dbReference type="PROSITE" id="PS51918"/>
    </source>
</evidence>
<dbReference type="CDD" id="cd02068">
    <property type="entry name" value="radical_SAM_B12_BD"/>
    <property type="match status" value="1"/>
</dbReference>
<keyword evidence="5" id="KW-0479">Metal-binding</keyword>
<dbReference type="Pfam" id="PF04055">
    <property type="entry name" value="Radical_SAM"/>
    <property type="match status" value="1"/>
</dbReference>
<dbReference type="Pfam" id="PF13282">
    <property type="entry name" value="DUF4070"/>
    <property type="match status" value="1"/>
</dbReference>
<dbReference type="SMART" id="SM00729">
    <property type="entry name" value="Elp3"/>
    <property type="match status" value="1"/>
</dbReference>
<dbReference type="GO" id="GO:0046872">
    <property type="term" value="F:metal ion binding"/>
    <property type="evidence" value="ECO:0007669"/>
    <property type="project" value="UniProtKB-KW"/>
</dbReference>
<dbReference type="CDD" id="cd01335">
    <property type="entry name" value="Radical_SAM"/>
    <property type="match status" value="1"/>
</dbReference>
<dbReference type="Gene3D" id="3.40.50.280">
    <property type="entry name" value="Cobalamin-binding domain"/>
    <property type="match status" value="1"/>
</dbReference>
<dbReference type="PANTHER" id="PTHR43409">
    <property type="entry name" value="ANAEROBIC MAGNESIUM-PROTOPORPHYRIN IX MONOMETHYL ESTER CYCLASE-RELATED"/>
    <property type="match status" value="1"/>
</dbReference>
<proteinExistence type="predicted"/>
<dbReference type="GO" id="GO:0051539">
    <property type="term" value="F:4 iron, 4 sulfur cluster binding"/>
    <property type="evidence" value="ECO:0007669"/>
    <property type="project" value="UniProtKB-KW"/>
</dbReference>
<feature type="domain" description="B12-binding" evidence="8">
    <location>
        <begin position="48"/>
        <end position="133"/>
    </location>
</feature>
<evidence type="ECO:0000256" key="1">
    <source>
        <dbReference type="ARBA" id="ARBA00001966"/>
    </source>
</evidence>
<evidence type="ECO:0000256" key="7">
    <source>
        <dbReference type="ARBA" id="ARBA00023014"/>
    </source>
</evidence>
<dbReference type="PROSITE" id="PS51332">
    <property type="entry name" value="B12_BINDING"/>
    <property type="match status" value="1"/>
</dbReference>
<evidence type="ECO:0000256" key="2">
    <source>
        <dbReference type="ARBA" id="ARBA00022603"/>
    </source>
</evidence>
<dbReference type="SUPFAM" id="SSF102114">
    <property type="entry name" value="Radical SAM enzymes"/>
    <property type="match status" value="1"/>
</dbReference>
<evidence type="ECO:0000256" key="6">
    <source>
        <dbReference type="ARBA" id="ARBA00023004"/>
    </source>
</evidence>
<protein>
    <submittedName>
        <fullName evidence="10">Radical SAM superfamily enzyme YgiQ (UPF0313 family)</fullName>
    </submittedName>
</protein>
<evidence type="ECO:0000259" key="8">
    <source>
        <dbReference type="PROSITE" id="PS51332"/>
    </source>
</evidence>
<dbReference type="InterPro" id="IPR051198">
    <property type="entry name" value="BchE-like"/>
</dbReference>
<dbReference type="PANTHER" id="PTHR43409:SF7">
    <property type="entry name" value="BLL1977 PROTEIN"/>
    <property type="match status" value="1"/>
</dbReference>
<dbReference type="InterPro" id="IPR007197">
    <property type="entry name" value="rSAM"/>
</dbReference>
<dbReference type="InterPro" id="IPR006158">
    <property type="entry name" value="Cobalamin-bd"/>
</dbReference>
<sequence length="451" mass="51670">MRVKFILPALAEAETGNYRPIKYSLFPPLGLATLAGYLRPDDEAELGDQHVEPVTTDDEPDLVAIQVYITNAGRAYAMADDYRRRGVFVVLGGLHPTSLPGEALQHADALVLGPAHQAWPEFLRDFRAGRCRKIYTDNCRSLDDIPPVRRDLIRRRNYLVPNSIVVSRGCPQSCDFCYTRNFFAGGRQFYTAPVERTLREIAALPGRHLFFLDDNLFGAPRFARELFAGMEGMNRVFQGAATVRSLQDDSLLEAAVRAGLRSLFIGFESLNPESLAACNKAINRIEEYALTVRRLHDHGIMVNASFVFGLEADRPEVFDRTVEWALETGIETATFHLATPYPGTPFFERMEKEGRLLHRDWERYDTRHAVIRHDHMSAEELEEGYWRSYRNFYRWRSIFRSASRQRSAVKKLRHFCYTAAWKKLDLLWAAVIRLKRLPCASSLLEKVLDFS</sequence>
<dbReference type="InterPro" id="IPR025274">
    <property type="entry name" value="DUF4070"/>
</dbReference>
<dbReference type="InterPro" id="IPR034466">
    <property type="entry name" value="Methyltransferase_Class_B"/>
</dbReference>
<accession>A0A2U1A9Y6</accession>
<dbReference type="GO" id="GO:0003824">
    <property type="term" value="F:catalytic activity"/>
    <property type="evidence" value="ECO:0007669"/>
    <property type="project" value="InterPro"/>
</dbReference>
<keyword evidence="6" id="KW-0408">Iron</keyword>
<dbReference type="InterPro" id="IPR023404">
    <property type="entry name" value="rSAM_horseshoe"/>
</dbReference>
<dbReference type="InterPro" id="IPR006638">
    <property type="entry name" value="Elp3/MiaA/NifB-like_rSAM"/>
</dbReference>
<comment type="cofactor">
    <cofactor evidence="1">
        <name>[4Fe-4S] cluster</name>
        <dbReference type="ChEBI" id="CHEBI:49883"/>
    </cofactor>
</comment>
<evidence type="ECO:0000313" key="10">
    <source>
        <dbReference type="EMBL" id="PVY30457.1"/>
    </source>
</evidence>
<dbReference type="SFLD" id="SFLDG01082">
    <property type="entry name" value="B12-binding_domain_containing"/>
    <property type="match status" value="1"/>
</dbReference>
<organism evidence="10 11">
    <name type="scientific">Victivallis vadensis</name>
    <dbReference type="NCBI Taxonomy" id="172901"/>
    <lineage>
        <taxon>Bacteria</taxon>
        <taxon>Pseudomonadati</taxon>
        <taxon>Lentisphaerota</taxon>
        <taxon>Lentisphaeria</taxon>
        <taxon>Victivallales</taxon>
        <taxon>Victivallaceae</taxon>
        <taxon>Victivallis</taxon>
    </lineage>
</organism>
<evidence type="ECO:0000256" key="5">
    <source>
        <dbReference type="ARBA" id="ARBA00022723"/>
    </source>
</evidence>
<keyword evidence="7" id="KW-0411">Iron-sulfur</keyword>
<dbReference type="AlphaFoldDB" id="A0A2U1A9Y6"/>
<evidence type="ECO:0000256" key="4">
    <source>
        <dbReference type="ARBA" id="ARBA00022691"/>
    </source>
</evidence>
<dbReference type="Gene3D" id="3.80.30.20">
    <property type="entry name" value="tm_1862 like domain"/>
    <property type="match status" value="1"/>
</dbReference>
<dbReference type="GeneID" id="78297364"/>
<comment type="caution">
    <text evidence="10">The sequence shown here is derived from an EMBL/GenBank/DDBJ whole genome shotgun (WGS) entry which is preliminary data.</text>
</comment>
<dbReference type="RefSeq" id="WP_116886106.1">
    <property type="nucleotide sequence ID" value="NZ_CALXNT010000022.1"/>
</dbReference>
<dbReference type="SFLD" id="SFLDG01123">
    <property type="entry name" value="methyltransferase_(Class_B)"/>
    <property type="match status" value="1"/>
</dbReference>
<name>A0A2U1A9Y6_9BACT</name>
<gene>
    <name evidence="10" type="ORF">C8D82_1653</name>
</gene>
<dbReference type="GO" id="GO:0005829">
    <property type="term" value="C:cytosol"/>
    <property type="evidence" value="ECO:0007669"/>
    <property type="project" value="TreeGrafter"/>
</dbReference>
<dbReference type="GO" id="GO:0031419">
    <property type="term" value="F:cobalamin binding"/>
    <property type="evidence" value="ECO:0007669"/>
    <property type="project" value="InterPro"/>
</dbReference>
<evidence type="ECO:0000313" key="11">
    <source>
        <dbReference type="Proteomes" id="UP000245959"/>
    </source>
</evidence>
<dbReference type="InterPro" id="IPR058240">
    <property type="entry name" value="rSAM_sf"/>
</dbReference>
<keyword evidence="11" id="KW-1185">Reference proteome</keyword>
<keyword evidence="3" id="KW-0808">Transferase</keyword>
<dbReference type="Proteomes" id="UP000245959">
    <property type="component" value="Unassembled WGS sequence"/>
</dbReference>
<feature type="domain" description="Radical SAM core" evidence="9">
    <location>
        <begin position="156"/>
        <end position="374"/>
    </location>
</feature>
<dbReference type="Pfam" id="PF02310">
    <property type="entry name" value="B12-binding"/>
    <property type="match status" value="1"/>
</dbReference>